<comment type="caution">
    <text evidence="16">The sequence shown here is derived from an EMBL/GenBank/DDBJ whole genome shotgun (WGS) entry which is preliminary data.</text>
</comment>
<keyword evidence="13" id="KW-0732">Signal</keyword>
<dbReference type="EMBL" id="BAAAEM010000003">
    <property type="protein sequence ID" value="GAA0487846.1"/>
    <property type="molecule type" value="Genomic_DNA"/>
</dbReference>
<evidence type="ECO:0000313" key="17">
    <source>
        <dbReference type="Proteomes" id="UP001500713"/>
    </source>
</evidence>
<name>A0ABN1B0M0_9SPHN</name>
<dbReference type="Pfam" id="PF00593">
    <property type="entry name" value="TonB_dep_Rec_b-barrel"/>
    <property type="match status" value="1"/>
</dbReference>
<feature type="domain" description="TonB-dependent receptor-like beta-barrel" evidence="14">
    <location>
        <begin position="273"/>
        <end position="713"/>
    </location>
</feature>
<evidence type="ECO:0000256" key="4">
    <source>
        <dbReference type="ARBA" id="ARBA00022496"/>
    </source>
</evidence>
<feature type="signal peptide" evidence="13">
    <location>
        <begin position="1"/>
        <end position="30"/>
    </location>
</feature>
<dbReference type="InterPro" id="IPR012910">
    <property type="entry name" value="Plug_dom"/>
</dbReference>
<feature type="domain" description="TonB-dependent receptor plug" evidence="15">
    <location>
        <begin position="61"/>
        <end position="166"/>
    </location>
</feature>
<evidence type="ECO:0000256" key="13">
    <source>
        <dbReference type="SAM" id="SignalP"/>
    </source>
</evidence>
<dbReference type="PROSITE" id="PS52016">
    <property type="entry name" value="TONB_DEPENDENT_REC_3"/>
    <property type="match status" value="1"/>
</dbReference>
<keyword evidence="2 11" id="KW-0813">Transport</keyword>
<evidence type="ECO:0000256" key="12">
    <source>
        <dbReference type="RuleBase" id="RU003357"/>
    </source>
</evidence>
<reference evidence="16 17" key="1">
    <citation type="journal article" date="2019" name="Int. J. Syst. Evol. Microbiol.">
        <title>The Global Catalogue of Microorganisms (GCM) 10K type strain sequencing project: providing services to taxonomists for standard genome sequencing and annotation.</title>
        <authorList>
            <consortium name="The Broad Institute Genomics Platform"/>
            <consortium name="The Broad Institute Genome Sequencing Center for Infectious Disease"/>
            <person name="Wu L."/>
            <person name="Ma J."/>
        </authorList>
    </citation>
    <scope>NUCLEOTIDE SEQUENCE [LARGE SCALE GENOMIC DNA]</scope>
    <source>
        <strain evidence="16 17">JCM 14162</strain>
    </source>
</reference>
<dbReference type="InterPro" id="IPR036942">
    <property type="entry name" value="Beta-barrel_TonB_sf"/>
</dbReference>
<keyword evidence="16" id="KW-0675">Receptor</keyword>
<evidence type="ECO:0000259" key="15">
    <source>
        <dbReference type="Pfam" id="PF07715"/>
    </source>
</evidence>
<evidence type="ECO:0000256" key="5">
    <source>
        <dbReference type="ARBA" id="ARBA00022692"/>
    </source>
</evidence>
<keyword evidence="3 11" id="KW-1134">Transmembrane beta strand</keyword>
<evidence type="ECO:0000256" key="8">
    <source>
        <dbReference type="ARBA" id="ARBA00023077"/>
    </source>
</evidence>
<organism evidence="16 17">
    <name type="scientific">Parasphingorhabdus litoris</name>
    <dbReference type="NCBI Taxonomy" id="394733"/>
    <lineage>
        <taxon>Bacteria</taxon>
        <taxon>Pseudomonadati</taxon>
        <taxon>Pseudomonadota</taxon>
        <taxon>Alphaproteobacteria</taxon>
        <taxon>Sphingomonadales</taxon>
        <taxon>Sphingomonadaceae</taxon>
        <taxon>Parasphingorhabdus</taxon>
    </lineage>
</organism>
<proteinExistence type="inferred from homology"/>
<evidence type="ECO:0000256" key="9">
    <source>
        <dbReference type="ARBA" id="ARBA00023136"/>
    </source>
</evidence>
<protein>
    <submittedName>
        <fullName evidence="16">TonB-dependent receptor</fullName>
    </submittedName>
</protein>
<dbReference type="Pfam" id="PF07715">
    <property type="entry name" value="Plug"/>
    <property type="match status" value="1"/>
</dbReference>
<dbReference type="PANTHER" id="PTHR32552">
    <property type="entry name" value="FERRICHROME IRON RECEPTOR-RELATED"/>
    <property type="match status" value="1"/>
</dbReference>
<dbReference type="InterPro" id="IPR039426">
    <property type="entry name" value="TonB-dep_rcpt-like"/>
</dbReference>
<accession>A0ABN1B0M0</accession>
<keyword evidence="8 12" id="KW-0798">TonB box</keyword>
<dbReference type="Proteomes" id="UP001500713">
    <property type="component" value="Unassembled WGS sequence"/>
</dbReference>
<dbReference type="SUPFAM" id="SSF56935">
    <property type="entry name" value="Porins"/>
    <property type="match status" value="1"/>
</dbReference>
<keyword evidence="6" id="KW-0408">Iron</keyword>
<comment type="subcellular location">
    <subcellularLocation>
        <location evidence="1 11">Cell outer membrane</location>
        <topology evidence="1 11">Multi-pass membrane protein</topology>
    </subcellularLocation>
</comment>
<evidence type="ECO:0000256" key="3">
    <source>
        <dbReference type="ARBA" id="ARBA00022452"/>
    </source>
</evidence>
<keyword evidence="7" id="KW-0406">Ion transport</keyword>
<keyword evidence="4" id="KW-0410">Iron transport</keyword>
<feature type="chain" id="PRO_5047001876" evidence="13">
    <location>
        <begin position="31"/>
        <end position="748"/>
    </location>
</feature>
<evidence type="ECO:0000256" key="10">
    <source>
        <dbReference type="ARBA" id="ARBA00023237"/>
    </source>
</evidence>
<keyword evidence="9 11" id="KW-0472">Membrane</keyword>
<dbReference type="PANTHER" id="PTHR32552:SF81">
    <property type="entry name" value="TONB-DEPENDENT OUTER MEMBRANE RECEPTOR"/>
    <property type="match status" value="1"/>
</dbReference>
<evidence type="ECO:0000256" key="7">
    <source>
        <dbReference type="ARBA" id="ARBA00023065"/>
    </source>
</evidence>
<sequence length="748" mass="82209">MGVSVKISMVCRTSFTALALATAHSSIAQAAEVSDETQLETASEQDDNIIVVTGQKFEQSLQDVTSSVSVTTAEDITREPITDLYDIVDRIPNVTSSFGGAGFAIRGIDQRGIAGGGATLTIYVDDSPLDNQTTFFGPLDSWDLGQVEVYRGPQSTNFGRNALAGAIYVRTQDPTYEWDVRARGEIGNNGQLQIAGAFGGPIVEDSFAFRVSANYRESDGFIFNTFLDEQADATELKTVRLKLLMEPADELKIITTSSYTENFAGEDNVNPVSGRQADGSFDPGSVIREVAYDFAGLEGTDTFIQSINVSLGLVDGLDLQSISTYQDTHYVRREDFDGSPASLGFLNREGTDETISQEVRLKYQSDRFKALLGFYYFDNNNVFDDDFVISAAVLGPIFPASILISRSAINTVETRNYAVFTDGEFALTDTIDLLFGLRYDNEKTDTLAVATTAIANPPLPALPPFVEQILVSQAGTSIQGVGAKFEAWLPKGGIRWSPNDDFNLSFVAQRAYRAGGAQIFVVDGSINEFEPEYLWNYELAMRSTWLDGRLKWNANIYYSDWSDQQVSIPVPQFPTFGLTQNAGSSTLYGVETDISFNITPELEIYGGLGYSFTEFDDFPNGNFDPAVPESEANQANFAGNRFPFAPRWSANAGIAYNSAFGLFGGVDANFQSKTFQDNENFDSNYFGDRILVNARIGYEFAEGVRLSGYVRNLFDEQYFTSLSVNAPGDEFSRLGAERTFALRLDLDF</sequence>
<dbReference type="InterPro" id="IPR000531">
    <property type="entry name" value="Beta-barrel_TonB"/>
</dbReference>
<keyword evidence="17" id="KW-1185">Reference proteome</keyword>
<evidence type="ECO:0000256" key="6">
    <source>
        <dbReference type="ARBA" id="ARBA00023004"/>
    </source>
</evidence>
<dbReference type="CDD" id="cd01347">
    <property type="entry name" value="ligand_gated_channel"/>
    <property type="match status" value="1"/>
</dbReference>
<evidence type="ECO:0000256" key="11">
    <source>
        <dbReference type="PROSITE-ProRule" id="PRU01360"/>
    </source>
</evidence>
<comment type="similarity">
    <text evidence="11 12">Belongs to the TonB-dependent receptor family.</text>
</comment>
<evidence type="ECO:0000313" key="16">
    <source>
        <dbReference type="EMBL" id="GAA0487846.1"/>
    </source>
</evidence>
<keyword evidence="5 11" id="KW-0812">Transmembrane</keyword>
<gene>
    <name evidence="16" type="ORF">GCM10009096_33460</name>
</gene>
<evidence type="ECO:0000256" key="2">
    <source>
        <dbReference type="ARBA" id="ARBA00022448"/>
    </source>
</evidence>
<dbReference type="Gene3D" id="2.40.170.20">
    <property type="entry name" value="TonB-dependent receptor, beta-barrel domain"/>
    <property type="match status" value="1"/>
</dbReference>
<evidence type="ECO:0000256" key="1">
    <source>
        <dbReference type="ARBA" id="ARBA00004571"/>
    </source>
</evidence>
<evidence type="ECO:0000259" key="14">
    <source>
        <dbReference type="Pfam" id="PF00593"/>
    </source>
</evidence>
<keyword evidence="10 11" id="KW-0998">Cell outer membrane</keyword>